<dbReference type="InterPro" id="IPR029060">
    <property type="entry name" value="PIN-like_dom_sf"/>
</dbReference>
<evidence type="ECO:0000313" key="11">
    <source>
        <dbReference type="Proteomes" id="UP001556637"/>
    </source>
</evidence>
<keyword evidence="5 8" id="KW-0378">Hydrolase</keyword>
<keyword evidence="4 8" id="KW-0479">Metal-binding</keyword>
<evidence type="ECO:0000256" key="3">
    <source>
        <dbReference type="ARBA" id="ARBA00022722"/>
    </source>
</evidence>
<evidence type="ECO:0000256" key="7">
    <source>
        <dbReference type="ARBA" id="ARBA00038093"/>
    </source>
</evidence>
<comment type="similarity">
    <text evidence="7 8">Belongs to the PINc/VapC protein family.</text>
</comment>
<evidence type="ECO:0000256" key="4">
    <source>
        <dbReference type="ARBA" id="ARBA00022723"/>
    </source>
</evidence>
<comment type="function">
    <text evidence="8">Toxic component of a toxin-antitoxin (TA) system. An RNase.</text>
</comment>
<protein>
    <recommendedName>
        <fullName evidence="8">Ribonuclease VapC</fullName>
        <shortName evidence="8">RNase VapC</shortName>
        <ecNumber evidence="8">3.1.-.-</ecNumber>
    </recommendedName>
    <alternativeName>
        <fullName evidence="8">Toxin VapC</fullName>
    </alternativeName>
</protein>
<dbReference type="InterPro" id="IPR002716">
    <property type="entry name" value="PIN_dom"/>
</dbReference>
<comment type="caution">
    <text evidence="10">The sequence shown here is derived from an EMBL/GenBank/DDBJ whole genome shotgun (WGS) entry which is preliminary data.</text>
</comment>
<reference evidence="10 11" key="1">
    <citation type="submission" date="2024-02" db="EMBL/GenBank/DDBJ databases">
        <title>New especies of Spiribacter isolated from saline water.</title>
        <authorList>
            <person name="Leon M.J."/>
            <person name="De La Haba R."/>
            <person name="Sanchez-Porro C."/>
            <person name="Ventosa A."/>
        </authorList>
    </citation>
    <scope>NUCLEOTIDE SEQUENCE [LARGE SCALE GENOMIC DNA]</scope>
    <source>
        <strain evidence="11">ag22IC4-189</strain>
    </source>
</reference>
<dbReference type="PANTHER" id="PTHR33653">
    <property type="entry name" value="RIBONUCLEASE VAPC2"/>
    <property type="match status" value="1"/>
</dbReference>
<dbReference type="EC" id="3.1.-.-" evidence="8"/>
<evidence type="ECO:0000256" key="1">
    <source>
        <dbReference type="ARBA" id="ARBA00001946"/>
    </source>
</evidence>
<dbReference type="RefSeq" id="WP_367983794.1">
    <property type="nucleotide sequence ID" value="NZ_JBAKFF010000001.1"/>
</dbReference>
<dbReference type="Pfam" id="PF01850">
    <property type="entry name" value="PIN"/>
    <property type="match status" value="1"/>
</dbReference>
<evidence type="ECO:0000259" key="9">
    <source>
        <dbReference type="Pfam" id="PF01850"/>
    </source>
</evidence>
<dbReference type="HAMAP" id="MF_00265">
    <property type="entry name" value="VapC_Nob1"/>
    <property type="match status" value="1"/>
</dbReference>
<evidence type="ECO:0000256" key="2">
    <source>
        <dbReference type="ARBA" id="ARBA00022649"/>
    </source>
</evidence>
<dbReference type="PANTHER" id="PTHR33653:SF1">
    <property type="entry name" value="RIBONUCLEASE VAPC2"/>
    <property type="match status" value="1"/>
</dbReference>
<dbReference type="EMBL" id="JBAKFF010000001">
    <property type="protein sequence ID" value="MEX0431025.1"/>
    <property type="molecule type" value="Genomic_DNA"/>
</dbReference>
<keyword evidence="3 8" id="KW-0540">Nuclease</keyword>
<sequence>MMLLDTNVLSALMQSTPDERVVQWLDQQPADEIWLSTITIFEARYGLQITEDGRRRQRLESQFEMILAEDLGHRVLVFDQKAADAAATLAAGRRRHGRPVDTRDTFIAGIAIANQAAIATGNMRHFSDLRTPVVNPWAAA</sequence>
<keyword evidence="11" id="KW-1185">Reference proteome</keyword>
<dbReference type="Proteomes" id="UP001556637">
    <property type="component" value="Unassembled WGS sequence"/>
</dbReference>
<proteinExistence type="inferred from homology"/>
<name>A0ABV3T8B2_9GAMM</name>
<dbReference type="InterPro" id="IPR022907">
    <property type="entry name" value="VapC_family"/>
</dbReference>
<organism evidence="10 11">
    <name type="scientific">Spiribacter insolitus</name>
    <dbReference type="NCBI Taxonomy" id="3122417"/>
    <lineage>
        <taxon>Bacteria</taxon>
        <taxon>Pseudomonadati</taxon>
        <taxon>Pseudomonadota</taxon>
        <taxon>Gammaproteobacteria</taxon>
        <taxon>Chromatiales</taxon>
        <taxon>Ectothiorhodospiraceae</taxon>
        <taxon>Spiribacter</taxon>
    </lineage>
</organism>
<evidence type="ECO:0000256" key="6">
    <source>
        <dbReference type="ARBA" id="ARBA00022842"/>
    </source>
</evidence>
<comment type="cofactor">
    <cofactor evidence="1 8">
        <name>Mg(2+)</name>
        <dbReference type="ChEBI" id="CHEBI:18420"/>
    </cofactor>
</comment>
<dbReference type="SUPFAM" id="SSF88723">
    <property type="entry name" value="PIN domain-like"/>
    <property type="match status" value="1"/>
</dbReference>
<accession>A0ABV3T8B2</accession>
<feature type="domain" description="PIN" evidence="9">
    <location>
        <begin position="2"/>
        <end position="126"/>
    </location>
</feature>
<feature type="binding site" evidence="8">
    <location>
        <position position="104"/>
    </location>
    <ligand>
        <name>Mg(2+)</name>
        <dbReference type="ChEBI" id="CHEBI:18420"/>
    </ligand>
</feature>
<dbReference type="Gene3D" id="3.40.50.1010">
    <property type="entry name" value="5'-nuclease"/>
    <property type="match status" value="1"/>
</dbReference>
<evidence type="ECO:0000256" key="8">
    <source>
        <dbReference type="HAMAP-Rule" id="MF_00265"/>
    </source>
</evidence>
<feature type="binding site" evidence="8">
    <location>
        <position position="5"/>
    </location>
    <ligand>
        <name>Mg(2+)</name>
        <dbReference type="ChEBI" id="CHEBI:18420"/>
    </ligand>
</feature>
<keyword evidence="2 8" id="KW-1277">Toxin-antitoxin system</keyword>
<gene>
    <name evidence="8" type="primary">vapC</name>
    <name evidence="10" type="ORF">V6X30_06400</name>
</gene>
<dbReference type="InterPro" id="IPR050556">
    <property type="entry name" value="Type_II_TA_system_RNase"/>
</dbReference>
<keyword evidence="8" id="KW-0800">Toxin</keyword>
<keyword evidence="6 8" id="KW-0460">Magnesium</keyword>
<evidence type="ECO:0000313" key="10">
    <source>
        <dbReference type="EMBL" id="MEX0431025.1"/>
    </source>
</evidence>
<evidence type="ECO:0000256" key="5">
    <source>
        <dbReference type="ARBA" id="ARBA00022801"/>
    </source>
</evidence>